<dbReference type="GO" id="GO:0005737">
    <property type="term" value="C:cytoplasm"/>
    <property type="evidence" value="ECO:0007669"/>
    <property type="project" value="TreeGrafter"/>
</dbReference>
<feature type="transmembrane region" description="Helical" evidence="1">
    <location>
        <begin position="7"/>
        <end position="29"/>
    </location>
</feature>
<comment type="caution">
    <text evidence="3">The sequence shown here is derived from an EMBL/GenBank/DDBJ whole genome shotgun (WGS) entry which is preliminary data.</text>
</comment>
<dbReference type="PANTHER" id="PTHR42714">
    <property type="entry name" value="TRNA MODIFICATION GTPASE GTPBP3"/>
    <property type="match status" value="1"/>
</dbReference>
<evidence type="ECO:0000259" key="2">
    <source>
        <dbReference type="Pfam" id="PF01926"/>
    </source>
</evidence>
<proteinExistence type="predicted"/>
<dbReference type="Pfam" id="PF01926">
    <property type="entry name" value="MMR_HSR1"/>
    <property type="match status" value="1"/>
</dbReference>
<protein>
    <recommendedName>
        <fullName evidence="2">G domain-containing protein</fullName>
    </recommendedName>
</protein>
<evidence type="ECO:0000256" key="1">
    <source>
        <dbReference type="SAM" id="Phobius"/>
    </source>
</evidence>
<dbReference type="SUPFAM" id="SSF52540">
    <property type="entry name" value="P-loop containing nucleoside triphosphate hydrolases"/>
    <property type="match status" value="1"/>
</dbReference>
<dbReference type="GO" id="GO:0030488">
    <property type="term" value="P:tRNA methylation"/>
    <property type="evidence" value="ECO:0007669"/>
    <property type="project" value="TreeGrafter"/>
</dbReference>
<dbReference type="GO" id="GO:0002098">
    <property type="term" value="P:tRNA wobble uridine modification"/>
    <property type="evidence" value="ECO:0007669"/>
    <property type="project" value="TreeGrafter"/>
</dbReference>
<keyword evidence="1" id="KW-1133">Transmembrane helix</keyword>
<keyword evidence="1" id="KW-0472">Membrane</keyword>
<keyword evidence="1" id="KW-0812">Transmembrane</keyword>
<dbReference type="GO" id="GO:0005525">
    <property type="term" value="F:GTP binding"/>
    <property type="evidence" value="ECO:0007669"/>
    <property type="project" value="InterPro"/>
</dbReference>
<dbReference type="PANTHER" id="PTHR42714:SF2">
    <property type="entry name" value="TRNA MODIFICATION GTPASE GTPBP3, MITOCHONDRIAL"/>
    <property type="match status" value="1"/>
</dbReference>
<dbReference type="EMBL" id="DSVQ01000015">
    <property type="protein sequence ID" value="HGT39841.1"/>
    <property type="molecule type" value="Genomic_DNA"/>
</dbReference>
<accession>A0A7C4QIR7</accession>
<organism evidence="3">
    <name type="scientific">Schlesneria paludicola</name>
    <dbReference type="NCBI Taxonomy" id="360056"/>
    <lineage>
        <taxon>Bacteria</taxon>
        <taxon>Pseudomonadati</taxon>
        <taxon>Planctomycetota</taxon>
        <taxon>Planctomycetia</taxon>
        <taxon>Planctomycetales</taxon>
        <taxon>Planctomycetaceae</taxon>
        <taxon>Schlesneria</taxon>
    </lineage>
</organism>
<sequence length="510" mass="57017">MSRWQLIVLSVLWLLPIAVLVGFGAWSLYESGRWFWLWWTLPVCWGLCGWLWRRWGRQVSIPVPELDQTHWTPRDQAAWEIVAAEQRRIDELTAEQLIDPQFYVRITQELAQKIAAHYHPGARDPVGSLSVVEILAAIDLITEDMEDWFLRYVPGSHLITVAQWRLLSKAPRWWNTAVNAGWVVSIAVNPLNLGRFLASKLAVEPLTRLVQQNLLGTFYALYLRQAGHYLIELNSGRLKGGSKRYREVMRRLHGDVHSGTASGESPPPEPVTITIAVIGQVKAGKSSLINGLLGGQQAAVDILPTTHAVQRYQLDWPDRSETLVLLDTPGYSDAGATEAQRRETRAAVRQADVVLLVLDARSPARDADLAVLDDLQHWFQQQPQFKPPAVIAVLNKVDGLSPVLEWSPPYDWRQPVRPKEQAIAGAVAYTREVFGARIANVVPTCADLAHGRVFGITEFLMPAIADTLASARAAALVRSLHGTFDHNQLRHMVDQVLAAGKKLTEVLRPP</sequence>
<reference evidence="3" key="1">
    <citation type="journal article" date="2020" name="mSystems">
        <title>Genome- and Community-Level Interaction Insights into Carbon Utilization and Element Cycling Functions of Hydrothermarchaeota in Hydrothermal Sediment.</title>
        <authorList>
            <person name="Zhou Z."/>
            <person name="Liu Y."/>
            <person name="Xu W."/>
            <person name="Pan J."/>
            <person name="Luo Z.H."/>
            <person name="Li M."/>
        </authorList>
    </citation>
    <scope>NUCLEOTIDE SEQUENCE [LARGE SCALE GENOMIC DNA]</scope>
    <source>
        <strain evidence="3">SpSt-508</strain>
    </source>
</reference>
<dbReference type="InterPro" id="IPR027417">
    <property type="entry name" value="P-loop_NTPase"/>
</dbReference>
<gene>
    <name evidence="3" type="ORF">ENS64_11360</name>
</gene>
<evidence type="ECO:0000313" key="3">
    <source>
        <dbReference type="EMBL" id="HGT39841.1"/>
    </source>
</evidence>
<feature type="domain" description="G" evidence="2">
    <location>
        <begin position="274"/>
        <end position="396"/>
    </location>
</feature>
<dbReference type="InterPro" id="IPR006073">
    <property type="entry name" value="GTP-bd"/>
</dbReference>
<name>A0A7C4QIR7_9PLAN</name>
<dbReference type="AlphaFoldDB" id="A0A7C4QIR7"/>
<dbReference type="Gene3D" id="3.40.50.300">
    <property type="entry name" value="P-loop containing nucleotide triphosphate hydrolases"/>
    <property type="match status" value="1"/>
</dbReference>